<accession>A0A3E0K377</accession>
<dbReference type="Proteomes" id="UP000257014">
    <property type="component" value="Unassembled WGS sequence"/>
</dbReference>
<sequence>MIAWSFADKLFQSFSPANSSPDRDSFGRLAGGRTVQFFGRLFRKKAQSRPESAVAASAFQGHASVPREQLQKQMREYPAIIDGNENN</sequence>
<dbReference type="AlphaFoldDB" id="A0A3E0K377"/>
<gene>
    <name evidence="1" type="ORF">C6P37_10285</name>
</gene>
<comment type="caution">
    <text evidence="1">The sequence shown here is derived from an EMBL/GenBank/DDBJ whole genome shotgun (WGS) entry which is preliminary data.</text>
</comment>
<name>A0A3E0K377_9BACI</name>
<organism evidence="1 2">
    <name type="scientific">Caldibacillus debilis</name>
    <dbReference type="NCBI Taxonomy" id="301148"/>
    <lineage>
        <taxon>Bacteria</taxon>
        <taxon>Bacillati</taxon>
        <taxon>Bacillota</taxon>
        <taxon>Bacilli</taxon>
        <taxon>Bacillales</taxon>
        <taxon>Bacillaceae</taxon>
        <taxon>Caldibacillus</taxon>
    </lineage>
</organism>
<evidence type="ECO:0000313" key="2">
    <source>
        <dbReference type="Proteomes" id="UP000257014"/>
    </source>
</evidence>
<dbReference type="EMBL" id="QEWE01000019">
    <property type="protein sequence ID" value="REJ27840.1"/>
    <property type="molecule type" value="Genomic_DNA"/>
</dbReference>
<protein>
    <submittedName>
        <fullName evidence="1">Uncharacterized protein</fullName>
    </submittedName>
</protein>
<evidence type="ECO:0000313" key="1">
    <source>
        <dbReference type="EMBL" id="REJ27840.1"/>
    </source>
</evidence>
<reference evidence="1 2" key="1">
    <citation type="submission" date="2018-03" db="EMBL/GenBank/DDBJ databases">
        <authorList>
            <person name="Keele B.F."/>
        </authorList>
    </citation>
    <scope>NUCLEOTIDE SEQUENCE [LARGE SCALE GENOMIC DNA]</scope>
    <source>
        <strain evidence="1">ZCTH4_d</strain>
    </source>
</reference>
<proteinExistence type="predicted"/>